<name>A0ABV1I5N9_9FIRM</name>
<organism evidence="2 3">
    <name type="scientific">Hominiventricola aquisgranensis</name>
    <dbReference type="NCBI Taxonomy" id="3133164"/>
    <lineage>
        <taxon>Bacteria</taxon>
        <taxon>Bacillati</taxon>
        <taxon>Bacillota</taxon>
        <taxon>Clostridia</taxon>
        <taxon>Lachnospirales</taxon>
        <taxon>Lachnospiraceae</taxon>
        <taxon>Hominiventricola</taxon>
    </lineage>
</organism>
<gene>
    <name evidence="2" type="ORF">WMO62_15780</name>
</gene>
<keyword evidence="3" id="KW-1185">Reference proteome</keyword>
<accession>A0ABV1I5N9</accession>
<evidence type="ECO:0000313" key="3">
    <source>
        <dbReference type="Proteomes" id="UP001470288"/>
    </source>
</evidence>
<dbReference type="PANTHER" id="PTHR33055">
    <property type="entry name" value="TRANSPOSASE FOR INSERTION SEQUENCE ELEMENT IS1111A"/>
    <property type="match status" value="1"/>
</dbReference>
<evidence type="ECO:0000313" key="2">
    <source>
        <dbReference type="EMBL" id="MEQ2580258.1"/>
    </source>
</evidence>
<dbReference type="Pfam" id="PF01548">
    <property type="entry name" value="DEDD_Tnp_IS110"/>
    <property type="match status" value="1"/>
</dbReference>
<dbReference type="Proteomes" id="UP001470288">
    <property type="component" value="Unassembled WGS sequence"/>
</dbReference>
<dbReference type="PANTHER" id="PTHR33055:SF13">
    <property type="entry name" value="TRANSPOSASE"/>
    <property type="match status" value="1"/>
</dbReference>
<dbReference type="InterPro" id="IPR047650">
    <property type="entry name" value="Transpos_IS110"/>
</dbReference>
<dbReference type="InterPro" id="IPR002525">
    <property type="entry name" value="Transp_IS110-like_N"/>
</dbReference>
<dbReference type="EMBL" id="JBBMFC010000079">
    <property type="protein sequence ID" value="MEQ2580258.1"/>
    <property type="molecule type" value="Genomic_DNA"/>
</dbReference>
<comment type="caution">
    <text evidence="2">The sequence shown here is derived from an EMBL/GenBank/DDBJ whole genome shotgun (WGS) entry which is preliminary data.</text>
</comment>
<reference evidence="2 3" key="1">
    <citation type="submission" date="2024-03" db="EMBL/GenBank/DDBJ databases">
        <title>Human intestinal bacterial collection.</title>
        <authorList>
            <person name="Pauvert C."/>
            <person name="Hitch T.C.A."/>
            <person name="Clavel T."/>
        </authorList>
    </citation>
    <scope>NUCLEOTIDE SEQUENCE [LARGE SCALE GENOMIC DNA]</scope>
    <source>
        <strain evidence="2 3">CLA-AA-H78B</strain>
    </source>
</reference>
<evidence type="ECO:0000259" key="1">
    <source>
        <dbReference type="Pfam" id="PF01548"/>
    </source>
</evidence>
<sequence>MEVLYKRCCGIDIHKNMMVACIFTSVRKKEIRQFSTMTEDILQLVSWLKETDCEMAAMESTGSYWKPVYNIFEEEQIPIMVVNAQHIKGVPGRKTDVKDAEWIADLVRHGLVKASYIPNRDIIWFHITPMVSDLL</sequence>
<protein>
    <submittedName>
        <fullName evidence="2">Transposase</fullName>
    </submittedName>
</protein>
<feature type="domain" description="Transposase IS110-like N-terminal" evidence="1">
    <location>
        <begin position="9"/>
        <end position="120"/>
    </location>
</feature>
<dbReference type="RefSeq" id="WP_349145278.1">
    <property type="nucleotide sequence ID" value="NZ_JBBMFC010000079.1"/>
</dbReference>
<feature type="non-terminal residue" evidence="2">
    <location>
        <position position="135"/>
    </location>
</feature>
<proteinExistence type="predicted"/>